<dbReference type="InterPro" id="IPR001841">
    <property type="entry name" value="Znf_RING"/>
</dbReference>
<keyword evidence="4 8" id="KW-0863">Zinc-finger</keyword>
<dbReference type="EMBL" id="GHJT01000284">
    <property type="protein sequence ID" value="MOY34255.1"/>
    <property type="molecule type" value="Transcribed_RNA"/>
</dbReference>
<comment type="subcellular location">
    <subcellularLocation>
        <location evidence="1">Membrane</location>
    </subcellularLocation>
</comment>
<protein>
    <submittedName>
        <fullName evidence="12">Putative e3 ubiquitin-protein ligase rnf13-like isoform x3</fullName>
    </submittedName>
</protein>
<dbReference type="PANTHER" id="PTHR45931">
    <property type="entry name" value="SI:CH211-59O9.10"/>
    <property type="match status" value="1"/>
</dbReference>
<sequence length="416" mass="46486">MFPHRRMPCHITILYVHSIVSLAALFHATLVAAEIVVIPLHTNSTPELKHIFDQELSFSAMIPDEGVPGRLEIASPLTACSAIRPPPFPSNDSFAWFVLIARFECGLAEKARFAQDAGYDVAVIYDRKAHNNGPFETHITPEPKYYPAKGRDENDLNIYAVIVSEESGIRLKRYTYKDDYEVKLYPETYQSLFNYLVPFLVVIGLCIGCLLCFMMWRYFRDWRRKRRSRLSRRHLRKLPVTKFKKGAPYETCAICIEDFVEGDKLRTLPCSHAYHCKCIEPWLLENRRTCPICKRKVVLPGMDPDSDSESEADAPHSERTPLLSGGGGGGGGGTFDSPPPRELPRQAPPPTGQITVATATFHCEDGASHSLPTHVSTAHSLNRDTESGSSSVEEEVAVRPARPSSSYDPGLHSVLS</sequence>
<dbReference type="SUPFAM" id="SSF57850">
    <property type="entry name" value="RING/U-box"/>
    <property type="match status" value="1"/>
</dbReference>
<evidence type="ECO:0000256" key="5">
    <source>
        <dbReference type="ARBA" id="ARBA00022833"/>
    </source>
</evidence>
<evidence type="ECO:0000256" key="10">
    <source>
        <dbReference type="SAM" id="Phobius"/>
    </source>
</evidence>
<evidence type="ECO:0000256" key="8">
    <source>
        <dbReference type="PROSITE-ProRule" id="PRU00175"/>
    </source>
</evidence>
<dbReference type="VEuPathDB" id="VectorBase:ISCP_029222"/>
<dbReference type="PANTHER" id="PTHR45931:SF20">
    <property type="entry name" value="RING-TYPE E3 UBIQUITIN TRANSFERASE"/>
    <property type="match status" value="1"/>
</dbReference>
<reference evidence="12" key="1">
    <citation type="submission" date="2019-04" db="EMBL/GenBank/DDBJ databases">
        <title>An insight into the mialome of Ixodes scapularis.</title>
        <authorList>
            <person name="Ribeiro J.M."/>
            <person name="Mather T.N."/>
            <person name="Karim S."/>
        </authorList>
    </citation>
    <scope>NUCLEOTIDE SEQUENCE</scope>
</reference>
<dbReference type="AlphaFoldDB" id="A0A4D5RAZ0"/>
<feature type="transmembrane region" description="Helical" evidence="10">
    <location>
        <begin position="195"/>
        <end position="219"/>
    </location>
</feature>
<dbReference type="OrthoDB" id="8062037at2759"/>
<dbReference type="Pfam" id="PF13639">
    <property type="entry name" value="zf-RING_2"/>
    <property type="match status" value="1"/>
</dbReference>
<evidence type="ECO:0000256" key="1">
    <source>
        <dbReference type="ARBA" id="ARBA00004370"/>
    </source>
</evidence>
<dbReference type="Gene3D" id="3.50.30.30">
    <property type="match status" value="1"/>
</dbReference>
<evidence type="ECO:0000256" key="9">
    <source>
        <dbReference type="SAM" id="MobiDB-lite"/>
    </source>
</evidence>
<dbReference type="SMART" id="SM00184">
    <property type="entry name" value="RING"/>
    <property type="match status" value="1"/>
</dbReference>
<dbReference type="InterPro" id="IPR013083">
    <property type="entry name" value="Znf_RING/FYVE/PHD"/>
</dbReference>
<feature type="domain" description="RING-type" evidence="11">
    <location>
        <begin position="252"/>
        <end position="294"/>
    </location>
</feature>
<evidence type="ECO:0000256" key="2">
    <source>
        <dbReference type="ARBA" id="ARBA00022692"/>
    </source>
</evidence>
<dbReference type="GO" id="GO:0008270">
    <property type="term" value="F:zinc ion binding"/>
    <property type="evidence" value="ECO:0007669"/>
    <property type="project" value="UniProtKB-KW"/>
</dbReference>
<keyword evidence="6 10" id="KW-1133">Transmembrane helix</keyword>
<accession>A0A4D5RAZ0</accession>
<dbReference type="FunFam" id="3.30.40.10:FF:000824">
    <property type="entry name" value="E3 ubiquitin-protein ligase RNF13"/>
    <property type="match status" value="1"/>
</dbReference>
<keyword evidence="7 10" id="KW-0472">Membrane</keyword>
<dbReference type="InterPro" id="IPR051834">
    <property type="entry name" value="RING_finger_E3_ligase"/>
</dbReference>
<proteinExistence type="predicted"/>
<feature type="region of interest" description="Disordered" evidence="9">
    <location>
        <begin position="365"/>
        <end position="416"/>
    </location>
</feature>
<dbReference type="PROSITE" id="PS50089">
    <property type="entry name" value="ZF_RING_2"/>
    <property type="match status" value="1"/>
</dbReference>
<dbReference type="InterPro" id="IPR003137">
    <property type="entry name" value="PA_domain"/>
</dbReference>
<evidence type="ECO:0000256" key="4">
    <source>
        <dbReference type="ARBA" id="ARBA00022771"/>
    </source>
</evidence>
<feature type="compositionally biased region" description="Pro residues" evidence="9">
    <location>
        <begin position="337"/>
        <end position="351"/>
    </location>
</feature>
<feature type="region of interest" description="Disordered" evidence="9">
    <location>
        <begin position="302"/>
        <end position="353"/>
    </location>
</feature>
<feature type="compositionally biased region" description="Gly residues" evidence="9">
    <location>
        <begin position="324"/>
        <end position="334"/>
    </location>
</feature>
<keyword evidence="5" id="KW-0862">Zinc</keyword>
<keyword evidence="3" id="KW-0479">Metal-binding</keyword>
<evidence type="ECO:0000256" key="3">
    <source>
        <dbReference type="ARBA" id="ARBA00022723"/>
    </source>
</evidence>
<dbReference type="GO" id="GO:0016020">
    <property type="term" value="C:membrane"/>
    <property type="evidence" value="ECO:0007669"/>
    <property type="project" value="UniProtKB-SubCell"/>
</dbReference>
<organism evidence="12">
    <name type="scientific">Ixodes scapularis</name>
    <name type="common">Black-legged tick</name>
    <name type="synonym">Deer tick</name>
    <dbReference type="NCBI Taxonomy" id="6945"/>
    <lineage>
        <taxon>Eukaryota</taxon>
        <taxon>Metazoa</taxon>
        <taxon>Ecdysozoa</taxon>
        <taxon>Arthropoda</taxon>
        <taxon>Chelicerata</taxon>
        <taxon>Arachnida</taxon>
        <taxon>Acari</taxon>
        <taxon>Parasitiformes</taxon>
        <taxon>Ixodida</taxon>
        <taxon>Ixodoidea</taxon>
        <taxon>Ixodidae</taxon>
        <taxon>Ixodinae</taxon>
        <taxon>Ixodes</taxon>
    </lineage>
</organism>
<evidence type="ECO:0000313" key="12">
    <source>
        <dbReference type="EMBL" id="MOY34255.1"/>
    </source>
</evidence>
<evidence type="ECO:0000259" key="11">
    <source>
        <dbReference type="PROSITE" id="PS50089"/>
    </source>
</evidence>
<feature type="compositionally biased region" description="Polar residues" evidence="9">
    <location>
        <begin position="370"/>
        <end position="380"/>
    </location>
</feature>
<evidence type="ECO:0000256" key="7">
    <source>
        <dbReference type="ARBA" id="ARBA00023136"/>
    </source>
</evidence>
<name>A0A4D5RAZ0_IXOSC</name>
<evidence type="ECO:0000256" key="6">
    <source>
        <dbReference type="ARBA" id="ARBA00022989"/>
    </source>
</evidence>
<keyword evidence="2 10" id="KW-0812">Transmembrane</keyword>
<dbReference type="Gene3D" id="3.30.40.10">
    <property type="entry name" value="Zinc/RING finger domain, C3HC4 (zinc finger)"/>
    <property type="match status" value="1"/>
</dbReference>
<dbReference type="Pfam" id="PF02225">
    <property type="entry name" value="PA"/>
    <property type="match status" value="1"/>
</dbReference>